<dbReference type="eggNOG" id="ENOG502RJV2">
    <property type="taxonomic scope" value="Eukaryota"/>
</dbReference>
<feature type="compositionally biased region" description="Basic and acidic residues" evidence="1">
    <location>
        <begin position="481"/>
        <end position="491"/>
    </location>
</feature>
<sequence length="1205" mass="131299">MYDFTSNISHLLCCIPSKRRAETSDDNAPSTLTTFQLPASTLSVHLPHNTVPHSLSDSHSEDARALHHIFSSSSSVRGYQTAATTPGYVPTSRPSLDLDFKFGDSSFQVPPSRASQIGNRIKQRLSESRLSKASSRLSKQESSQKDNTLSEITETQAKQTIDGDNIATSQSSAGLSELLASGNVSRGGYDSDARSLNSPVLSSNSGTIKIGSGFVKHALDRLEHNLQPLVSPKGDTDAWPKADDVRFPSPAHEKAQSSPLPVTPKKTSFMEALQIGNNESPTDVLRRLSAGLANGTINTPDTPELRAARLPSIKESDNGWRLSAPKRSSSLPRSQTDVQTSIHRLSQTINSARRADQAHSDQHKRRTSLISELDQSVLDYIDKYNQRYSESGRRASTGSEQDLPPARSAVVATQSMSPPVLEAGQIVVSPAAPPTVVRDVDRDSLHLFNMRISQRLASHSQIPVSSPASSLNASCQSVVPKAEKSQPHSERVSSNSQPRRVVSEHNRRPSDPQTRRFFEGLCGKDQSQSWKTITSTQSGNSRVNSQGMRALAQDNASSCYLSKDEADEQSHTSPVNSTKRNSHINPHSFAIGGRSLSGVTSLPRAGPHHLSPADSRWSQQLTSQNIRSSGDSWLAPSHVYQRGRSASMPQKRLGHDHVSPTPISRKGIREATAAAENLSEISLDHVLDRRNENMTEISAQDVKLKPEEQTSEIDHTKSSIAGDGTAHLQTRHRQNPDGRPVEAKNLRVEAASPESGVSASDAHERGSKQGLEENSVYKSALPANNKHEHQSGHISSPSSLEAGIWESRGLRTSLCSSRRSRSADDLRRLSAYVGNVGRELPGLSTHLQSLKTLPAMQDLHDEAATAPSKTPKEKQRKKSILDLKRHFTNGTSEFMDNSGTPFKDLISMWSRFPSHTRIDRNGPAGKGDRVLARDFVIPVTEPDSKQVSTPSKGTGLGSVGGVRFTRLWTHDKAKDKSMTLKEPLALNSAARARKDQGGIFSKWKRLYRSSSSDLRQYAFNRGHRSSIGLGDAVEYPELECLPGEGMFTETSVQRLQASLMVKLSEEATGPSLEAETPTGPLPKSRPAAVDWGKYYGDCIGGLSALKSETELEVNSTLSSGGPTDTKSLDVRDSTVNFQEALDREQDKLKEQLMEKISKFDGAANDGNDPEHRREKRASTTTTATNDTVLASSIRTKDVKIPGSFS</sequence>
<dbReference type="InParanoid" id="W2RYC6"/>
<dbReference type="GeneID" id="19970609"/>
<protein>
    <submittedName>
        <fullName evidence="2">Uncharacterized protein</fullName>
    </submittedName>
</protein>
<name>W2RYC6_CYPE1</name>
<feature type="compositionally biased region" description="Polar residues" evidence="1">
    <location>
        <begin position="326"/>
        <end position="339"/>
    </location>
</feature>
<gene>
    <name evidence="2" type="ORF">HMPREF1541_03270</name>
</gene>
<dbReference type="EMBL" id="KB822719">
    <property type="protein sequence ID" value="ETN41335.1"/>
    <property type="molecule type" value="Genomic_DNA"/>
</dbReference>
<reference evidence="2 3" key="1">
    <citation type="submission" date="2013-03" db="EMBL/GenBank/DDBJ databases">
        <title>The Genome Sequence of Phialophora europaea CBS 101466.</title>
        <authorList>
            <consortium name="The Broad Institute Genomics Platform"/>
            <person name="Cuomo C."/>
            <person name="de Hoog S."/>
            <person name="Gorbushina A."/>
            <person name="Walker B."/>
            <person name="Young S.K."/>
            <person name="Zeng Q."/>
            <person name="Gargeya S."/>
            <person name="Fitzgerald M."/>
            <person name="Haas B."/>
            <person name="Abouelleil A."/>
            <person name="Allen A.W."/>
            <person name="Alvarado L."/>
            <person name="Arachchi H.M."/>
            <person name="Berlin A.M."/>
            <person name="Chapman S.B."/>
            <person name="Gainer-Dewar J."/>
            <person name="Goldberg J."/>
            <person name="Griggs A."/>
            <person name="Gujja S."/>
            <person name="Hansen M."/>
            <person name="Howarth C."/>
            <person name="Imamovic A."/>
            <person name="Ireland A."/>
            <person name="Larimer J."/>
            <person name="McCowan C."/>
            <person name="Murphy C."/>
            <person name="Pearson M."/>
            <person name="Poon T.W."/>
            <person name="Priest M."/>
            <person name="Roberts A."/>
            <person name="Saif S."/>
            <person name="Shea T."/>
            <person name="Sisk P."/>
            <person name="Sykes S."/>
            <person name="Wortman J."/>
            <person name="Nusbaum C."/>
            <person name="Birren B."/>
        </authorList>
    </citation>
    <scope>NUCLEOTIDE SEQUENCE [LARGE SCALE GENOMIC DNA]</scope>
    <source>
        <strain evidence="2 3">CBS 101466</strain>
    </source>
</reference>
<dbReference type="HOGENOM" id="CLU_007692_0_0_1"/>
<feature type="compositionally biased region" description="Polar residues" evidence="1">
    <location>
        <begin position="571"/>
        <end position="585"/>
    </location>
</feature>
<feature type="compositionally biased region" description="Basic and acidic residues" evidence="1">
    <location>
        <begin position="761"/>
        <end position="771"/>
    </location>
</feature>
<feature type="compositionally biased region" description="Basic and acidic residues" evidence="1">
    <location>
        <begin position="501"/>
        <end position="518"/>
    </location>
</feature>
<feature type="region of interest" description="Disordered" evidence="1">
    <location>
        <begin position="109"/>
        <end position="151"/>
    </location>
</feature>
<feature type="compositionally biased region" description="Polar residues" evidence="1">
    <location>
        <begin position="458"/>
        <end position="477"/>
    </location>
</feature>
<proteinExistence type="predicted"/>
<dbReference type="Proteomes" id="UP000030752">
    <property type="component" value="Unassembled WGS sequence"/>
</dbReference>
<dbReference type="RefSeq" id="XP_008715844.1">
    <property type="nucleotide sequence ID" value="XM_008717622.1"/>
</dbReference>
<feature type="region of interest" description="Disordered" evidence="1">
    <location>
        <begin position="698"/>
        <end position="772"/>
    </location>
</feature>
<evidence type="ECO:0000313" key="2">
    <source>
        <dbReference type="EMBL" id="ETN41335.1"/>
    </source>
</evidence>
<feature type="region of interest" description="Disordered" evidence="1">
    <location>
        <begin position="350"/>
        <end position="369"/>
    </location>
</feature>
<feature type="region of interest" description="Disordered" evidence="1">
    <location>
        <begin position="458"/>
        <end position="523"/>
    </location>
</feature>
<dbReference type="AlphaFoldDB" id="W2RYC6"/>
<keyword evidence="3" id="KW-1185">Reference proteome</keyword>
<feature type="compositionally biased region" description="Basic and acidic residues" evidence="1">
    <location>
        <begin position="702"/>
        <end position="717"/>
    </location>
</feature>
<accession>W2RYC6</accession>
<feature type="region of interest" description="Disordered" evidence="1">
    <location>
        <begin position="554"/>
        <end position="666"/>
    </location>
</feature>
<evidence type="ECO:0000313" key="3">
    <source>
        <dbReference type="Proteomes" id="UP000030752"/>
    </source>
</evidence>
<feature type="region of interest" description="Disordered" evidence="1">
    <location>
        <begin position="316"/>
        <end position="339"/>
    </location>
</feature>
<feature type="compositionally biased region" description="Basic and acidic residues" evidence="1">
    <location>
        <begin position="734"/>
        <end position="747"/>
    </location>
</feature>
<feature type="compositionally biased region" description="Polar residues" evidence="1">
    <location>
        <begin position="109"/>
        <end position="118"/>
    </location>
</feature>
<feature type="compositionally biased region" description="Polar residues" evidence="1">
    <location>
        <begin position="616"/>
        <end position="631"/>
    </location>
</feature>
<dbReference type="OrthoDB" id="4150782at2759"/>
<feature type="region of interest" description="Disordered" evidence="1">
    <location>
        <begin position="1154"/>
        <end position="1188"/>
    </location>
</feature>
<organism evidence="2 3">
    <name type="scientific">Cyphellophora europaea (strain CBS 101466)</name>
    <name type="common">Phialophora europaea</name>
    <dbReference type="NCBI Taxonomy" id="1220924"/>
    <lineage>
        <taxon>Eukaryota</taxon>
        <taxon>Fungi</taxon>
        <taxon>Dikarya</taxon>
        <taxon>Ascomycota</taxon>
        <taxon>Pezizomycotina</taxon>
        <taxon>Eurotiomycetes</taxon>
        <taxon>Chaetothyriomycetidae</taxon>
        <taxon>Chaetothyriales</taxon>
        <taxon>Cyphellophoraceae</taxon>
        <taxon>Cyphellophora</taxon>
    </lineage>
</organism>
<evidence type="ECO:0000256" key="1">
    <source>
        <dbReference type="SAM" id="MobiDB-lite"/>
    </source>
</evidence>
<dbReference type="VEuPathDB" id="FungiDB:HMPREF1541_03270"/>